<protein>
    <recommendedName>
        <fullName evidence="2">Inner membrane protein YgaP-like transmembrane domain-containing protein</fullName>
    </recommendedName>
</protein>
<keyword evidence="1" id="KW-0472">Membrane</keyword>
<dbReference type="AlphaFoldDB" id="L9WST1"/>
<dbReference type="RefSeq" id="WP_007260387.1">
    <property type="nucleotide sequence ID" value="NZ_AOHZ01000075.1"/>
</dbReference>
<dbReference type="eggNOG" id="arCOG07779">
    <property type="taxonomic scope" value="Archaea"/>
</dbReference>
<accession>L9WST1</accession>
<evidence type="ECO:0000256" key="1">
    <source>
        <dbReference type="SAM" id="Phobius"/>
    </source>
</evidence>
<evidence type="ECO:0000313" key="3">
    <source>
        <dbReference type="EMBL" id="ELY52490.1"/>
    </source>
</evidence>
<gene>
    <name evidence="3" type="ORF">C493_15615</name>
</gene>
<keyword evidence="1" id="KW-0812">Transmembrane</keyword>
<dbReference type="PATRIC" id="fig|1227499.3.peg.3198"/>
<dbReference type="EMBL" id="AOHZ01000075">
    <property type="protein sequence ID" value="ELY52490.1"/>
    <property type="molecule type" value="Genomic_DNA"/>
</dbReference>
<dbReference type="OrthoDB" id="100832at2157"/>
<comment type="caution">
    <text evidence="3">The sequence shown here is derived from an EMBL/GenBank/DDBJ whole genome shotgun (WGS) entry which is preliminary data.</text>
</comment>
<sequence length="83" mass="8577">MQRNVGGIDRIVRGVLGIWLLVVAAAAIQQRAYQRAVIAAIAGAGLLQNVATGFCGGNFLFGLDTTATEPDAPSETDDVSTSD</sequence>
<reference evidence="3 4" key="1">
    <citation type="journal article" date="2014" name="PLoS Genet.">
        <title>Phylogenetically driven sequencing of extremely halophilic archaea reveals strategies for static and dynamic osmo-response.</title>
        <authorList>
            <person name="Becker E.A."/>
            <person name="Seitzer P.M."/>
            <person name="Tritt A."/>
            <person name="Larsen D."/>
            <person name="Krusor M."/>
            <person name="Yao A.I."/>
            <person name="Wu D."/>
            <person name="Madern D."/>
            <person name="Eisen J.A."/>
            <person name="Darling A.E."/>
            <person name="Facciotti M.T."/>
        </authorList>
    </citation>
    <scope>NUCLEOTIDE SEQUENCE [LARGE SCALE GENOMIC DNA]</scope>
    <source>
        <strain evidence="3 4">JCM 12255</strain>
    </source>
</reference>
<dbReference type="Pfam" id="PF11127">
    <property type="entry name" value="YgaP-like_TM"/>
    <property type="match status" value="1"/>
</dbReference>
<dbReference type="InterPro" id="IPR021309">
    <property type="entry name" value="YgaP-like_TM"/>
</dbReference>
<evidence type="ECO:0000259" key="2">
    <source>
        <dbReference type="Pfam" id="PF11127"/>
    </source>
</evidence>
<feature type="transmembrane region" description="Helical" evidence="1">
    <location>
        <begin position="12"/>
        <end position="28"/>
    </location>
</feature>
<name>L9WST1_9EURY</name>
<feature type="domain" description="Inner membrane protein YgaP-like transmembrane" evidence="2">
    <location>
        <begin position="1"/>
        <end position="67"/>
    </location>
</feature>
<keyword evidence="1" id="KW-1133">Transmembrane helix</keyword>
<dbReference type="Proteomes" id="UP000011602">
    <property type="component" value="Unassembled WGS sequence"/>
</dbReference>
<organism evidence="3 4">
    <name type="scientific">Natronolimnohabitans innermongolicus JCM 12255</name>
    <dbReference type="NCBI Taxonomy" id="1227499"/>
    <lineage>
        <taxon>Archaea</taxon>
        <taxon>Methanobacteriati</taxon>
        <taxon>Methanobacteriota</taxon>
        <taxon>Stenosarchaea group</taxon>
        <taxon>Halobacteria</taxon>
        <taxon>Halobacteriales</taxon>
        <taxon>Natrialbaceae</taxon>
        <taxon>Natronolimnohabitans</taxon>
    </lineage>
</organism>
<keyword evidence="4" id="KW-1185">Reference proteome</keyword>
<evidence type="ECO:0000313" key="4">
    <source>
        <dbReference type="Proteomes" id="UP000011602"/>
    </source>
</evidence>
<proteinExistence type="predicted"/>